<dbReference type="Pfam" id="PF07690">
    <property type="entry name" value="MFS_1"/>
    <property type="match status" value="1"/>
</dbReference>
<dbReference type="EMBL" id="JBAHYK010001121">
    <property type="protein sequence ID" value="KAL0569431.1"/>
    <property type="molecule type" value="Genomic_DNA"/>
</dbReference>
<evidence type="ECO:0000313" key="9">
    <source>
        <dbReference type="EMBL" id="KAL0569431.1"/>
    </source>
</evidence>
<feature type="transmembrane region" description="Helical" evidence="7">
    <location>
        <begin position="194"/>
        <end position="216"/>
    </location>
</feature>
<dbReference type="PROSITE" id="PS50850">
    <property type="entry name" value="MFS"/>
    <property type="match status" value="1"/>
</dbReference>
<evidence type="ECO:0000256" key="6">
    <source>
        <dbReference type="SAM" id="MobiDB-lite"/>
    </source>
</evidence>
<feature type="domain" description="Major facilitator superfamily (MFS) profile" evidence="8">
    <location>
        <begin position="1"/>
        <end position="475"/>
    </location>
</feature>
<feature type="transmembrane region" description="Helical" evidence="7">
    <location>
        <begin position="21"/>
        <end position="42"/>
    </location>
</feature>
<evidence type="ECO:0000256" key="1">
    <source>
        <dbReference type="ARBA" id="ARBA00004141"/>
    </source>
</evidence>
<feature type="transmembrane region" description="Helical" evidence="7">
    <location>
        <begin position="93"/>
        <end position="111"/>
    </location>
</feature>
<dbReference type="Gene3D" id="1.20.1250.20">
    <property type="entry name" value="MFS general substrate transporter like domains"/>
    <property type="match status" value="1"/>
</dbReference>
<feature type="region of interest" description="Disordered" evidence="6">
    <location>
        <begin position="224"/>
        <end position="267"/>
    </location>
</feature>
<evidence type="ECO:0000256" key="3">
    <source>
        <dbReference type="ARBA" id="ARBA00022692"/>
    </source>
</evidence>
<feature type="transmembrane region" description="Helical" evidence="7">
    <location>
        <begin position="62"/>
        <end position="81"/>
    </location>
</feature>
<dbReference type="InterPro" id="IPR036259">
    <property type="entry name" value="MFS_trans_sf"/>
</dbReference>
<feature type="compositionally biased region" description="Basic and acidic residues" evidence="6">
    <location>
        <begin position="224"/>
        <end position="237"/>
    </location>
</feature>
<feature type="transmembrane region" description="Helical" evidence="7">
    <location>
        <begin position="315"/>
        <end position="337"/>
    </location>
</feature>
<dbReference type="InterPro" id="IPR011701">
    <property type="entry name" value="MFS"/>
</dbReference>
<dbReference type="PANTHER" id="PTHR23504:SF15">
    <property type="entry name" value="MAJOR FACILITATOR SUPERFAMILY (MFS) PROFILE DOMAIN-CONTAINING PROTEIN"/>
    <property type="match status" value="1"/>
</dbReference>
<comment type="subcellular location">
    <subcellularLocation>
        <location evidence="1">Membrane</location>
        <topology evidence="1">Multi-pass membrane protein</topology>
    </subcellularLocation>
</comment>
<organism evidence="9 10">
    <name type="scientific">Marasmius crinis-equi</name>
    <dbReference type="NCBI Taxonomy" id="585013"/>
    <lineage>
        <taxon>Eukaryota</taxon>
        <taxon>Fungi</taxon>
        <taxon>Dikarya</taxon>
        <taxon>Basidiomycota</taxon>
        <taxon>Agaricomycotina</taxon>
        <taxon>Agaricomycetes</taxon>
        <taxon>Agaricomycetidae</taxon>
        <taxon>Agaricales</taxon>
        <taxon>Marasmiineae</taxon>
        <taxon>Marasmiaceae</taxon>
        <taxon>Marasmius</taxon>
    </lineage>
</organism>
<evidence type="ECO:0000313" key="10">
    <source>
        <dbReference type="Proteomes" id="UP001465976"/>
    </source>
</evidence>
<evidence type="ECO:0000256" key="5">
    <source>
        <dbReference type="ARBA" id="ARBA00023136"/>
    </source>
</evidence>
<sequence>MDTETDVPIKSGRTPLPWGQLSLVLMIQSSEPIACTVILPFIAQLVRRTGITGGDETRVGYYAGIIESVFFFSEGLVCYFWGLASDKFGRRPVLPWGPLGLAVATLGLGLSETFWPLVIWRAAQGVSNGNIGVAKTVMGEITDSTNIAEAFMLYPIVWEVGVTMGPTIGGLLSEPAATWPDVFGRLRLFVDYPYFLPCLIAGTYAFSVFLAVLIGLKESHPSLRKERSDVSATENEHTTSQTPLLSGSSDPGYEATTSVSSPSSSVPPTFNRNVNLVVANHCFIAFTDMSYAVLIPVFYSTPNSMGGLEFSTKTIGTILAAFNFTNALLQIGLMKIAVKKVGARRMYQIAYATLVFPFAMLMCQQILVTRYGKVTPAVWIAIVFQLAAALMITVAYACVHLMIVEAATPGTLGAVNGLSQSVTSVIRTLAPMLASSLFSLSLQSHIMGGYLVYIVMISITSVGIVCASKLPRHLARSE</sequence>
<proteinExistence type="predicted"/>
<feature type="compositionally biased region" description="Low complexity" evidence="6">
    <location>
        <begin position="256"/>
        <end position="267"/>
    </location>
</feature>
<evidence type="ECO:0000259" key="8">
    <source>
        <dbReference type="PROSITE" id="PS50850"/>
    </source>
</evidence>
<feature type="transmembrane region" description="Helical" evidence="7">
    <location>
        <begin position="450"/>
        <end position="470"/>
    </location>
</feature>
<protein>
    <recommendedName>
        <fullName evidence="8">Major facilitator superfamily (MFS) profile domain-containing protein</fullName>
    </recommendedName>
</protein>
<evidence type="ECO:0000256" key="7">
    <source>
        <dbReference type="SAM" id="Phobius"/>
    </source>
</evidence>
<accession>A0ABR3F2J1</accession>
<keyword evidence="5 7" id="KW-0472">Membrane</keyword>
<evidence type="ECO:0000256" key="2">
    <source>
        <dbReference type="ARBA" id="ARBA00022448"/>
    </source>
</evidence>
<keyword evidence="10" id="KW-1185">Reference proteome</keyword>
<gene>
    <name evidence="9" type="ORF">V5O48_012535</name>
</gene>
<dbReference type="PANTHER" id="PTHR23504">
    <property type="entry name" value="MAJOR FACILITATOR SUPERFAMILY DOMAIN-CONTAINING PROTEIN 10"/>
    <property type="match status" value="1"/>
</dbReference>
<keyword evidence="4 7" id="KW-1133">Transmembrane helix</keyword>
<dbReference type="SUPFAM" id="SSF103473">
    <property type="entry name" value="MFS general substrate transporter"/>
    <property type="match status" value="1"/>
</dbReference>
<dbReference type="Proteomes" id="UP001465976">
    <property type="component" value="Unassembled WGS sequence"/>
</dbReference>
<feature type="transmembrane region" description="Helical" evidence="7">
    <location>
        <begin position="379"/>
        <end position="404"/>
    </location>
</feature>
<dbReference type="InterPro" id="IPR020846">
    <property type="entry name" value="MFS_dom"/>
</dbReference>
<comment type="caution">
    <text evidence="9">The sequence shown here is derived from an EMBL/GenBank/DDBJ whole genome shotgun (WGS) entry which is preliminary data.</text>
</comment>
<evidence type="ECO:0000256" key="4">
    <source>
        <dbReference type="ARBA" id="ARBA00022989"/>
    </source>
</evidence>
<feature type="transmembrane region" description="Helical" evidence="7">
    <location>
        <begin position="274"/>
        <end position="295"/>
    </location>
</feature>
<feature type="transmembrane region" description="Helical" evidence="7">
    <location>
        <begin position="349"/>
        <end position="367"/>
    </location>
</feature>
<name>A0ABR3F2J1_9AGAR</name>
<reference evidence="9 10" key="1">
    <citation type="submission" date="2024-02" db="EMBL/GenBank/DDBJ databases">
        <title>A draft genome for the cacao thread blight pathogen Marasmius crinis-equi.</title>
        <authorList>
            <person name="Cohen S.P."/>
            <person name="Baruah I.K."/>
            <person name="Amoako-Attah I."/>
            <person name="Bukari Y."/>
            <person name="Meinhardt L.W."/>
            <person name="Bailey B.A."/>
        </authorList>
    </citation>
    <scope>NUCLEOTIDE SEQUENCE [LARGE SCALE GENOMIC DNA]</scope>
    <source>
        <strain evidence="9 10">GH-76</strain>
    </source>
</reference>
<keyword evidence="3 7" id="KW-0812">Transmembrane</keyword>
<feature type="compositionally biased region" description="Polar residues" evidence="6">
    <location>
        <begin position="238"/>
        <end position="249"/>
    </location>
</feature>
<keyword evidence="2" id="KW-0813">Transport</keyword>